<gene>
    <name evidence="4" type="ORF">BDN70DRAFT_938682</name>
</gene>
<dbReference type="SMART" id="SM00236">
    <property type="entry name" value="fCBD"/>
    <property type="match status" value="1"/>
</dbReference>
<evidence type="ECO:0000313" key="4">
    <source>
        <dbReference type="EMBL" id="KAF9471783.1"/>
    </source>
</evidence>
<feature type="compositionally biased region" description="Low complexity" evidence="2">
    <location>
        <begin position="162"/>
        <end position="184"/>
    </location>
</feature>
<evidence type="ECO:0000259" key="3">
    <source>
        <dbReference type="PROSITE" id="PS51164"/>
    </source>
</evidence>
<feature type="compositionally biased region" description="Pro residues" evidence="2">
    <location>
        <begin position="132"/>
        <end position="144"/>
    </location>
</feature>
<dbReference type="GO" id="GO:0005975">
    <property type="term" value="P:carbohydrate metabolic process"/>
    <property type="evidence" value="ECO:0007669"/>
    <property type="project" value="InterPro"/>
</dbReference>
<dbReference type="AlphaFoldDB" id="A0A9P5YL20"/>
<dbReference type="SUPFAM" id="SSF57180">
    <property type="entry name" value="Cellulose-binding domain"/>
    <property type="match status" value="1"/>
</dbReference>
<evidence type="ECO:0000313" key="5">
    <source>
        <dbReference type="Proteomes" id="UP000807469"/>
    </source>
</evidence>
<reference evidence="4" key="1">
    <citation type="submission" date="2020-11" db="EMBL/GenBank/DDBJ databases">
        <authorList>
            <consortium name="DOE Joint Genome Institute"/>
            <person name="Ahrendt S."/>
            <person name="Riley R."/>
            <person name="Andreopoulos W."/>
            <person name="Labutti K."/>
            <person name="Pangilinan J."/>
            <person name="Ruiz-Duenas F.J."/>
            <person name="Barrasa J.M."/>
            <person name="Sanchez-Garcia M."/>
            <person name="Camarero S."/>
            <person name="Miyauchi S."/>
            <person name="Serrano A."/>
            <person name="Linde D."/>
            <person name="Babiker R."/>
            <person name="Drula E."/>
            <person name="Ayuso-Fernandez I."/>
            <person name="Pacheco R."/>
            <person name="Padilla G."/>
            <person name="Ferreira P."/>
            <person name="Barriuso J."/>
            <person name="Kellner H."/>
            <person name="Castanera R."/>
            <person name="Alfaro M."/>
            <person name="Ramirez L."/>
            <person name="Pisabarro A.G."/>
            <person name="Kuo A."/>
            <person name="Tritt A."/>
            <person name="Lipzen A."/>
            <person name="He G."/>
            <person name="Yan M."/>
            <person name="Ng V."/>
            <person name="Cullen D."/>
            <person name="Martin F."/>
            <person name="Rosso M.-N."/>
            <person name="Henrissat B."/>
            <person name="Hibbett D."/>
            <person name="Martinez A.T."/>
            <person name="Grigoriev I.V."/>
        </authorList>
    </citation>
    <scope>NUCLEOTIDE SEQUENCE</scope>
    <source>
        <strain evidence="4">CIRM-BRFM 674</strain>
    </source>
</reference>
<feature type="domain" description="CBM1" evidence="3">
    <location>
        <begin position="194"/>
        <end position="230"/>
    </location>
</feature>
<dbReference type="InterPro" id="IPR035971">
    <property type="entry name" value="CBD_sf"/>
</dbReference>
<name>A0A9P5YL20_9AGAR</name>
<dbReference type="InterPro" id="IPR000254">
    <property type="entry name" value="CBD"/>
</dbReference>
<dbReference type="GO" id="GO:0030248">
    <property type="term" value="F:cellulose binding"/>
    <property type="evidence" value="ECO:0007669"/>
    <property type="project" value="InterPro"/>
</dbReference>
<protein>
    <recommendedName>
        <fullName evidence="3">CBM1 domain-containing protein</fullName>
    </recommendedName>
</protein>
<feature type="region of interest" description="Disordered" evidence="2">
    <location>
        <begin position="1"/>
        <end position="46"/>
    </location>
</feature>
<comment type="caution">
    <text evidence="4">The sequence shown here is derived from an EMBL/GenBank/DDBJ whole genome shotgun (WGS) entry which is preliminary data.</text>
</comment>
<proteinExistence type="predicted"/>
<accession>A0A9P5YL20</accession>
<dbReference type="PROSITE" id="PS51164">
    <property type="entry name" value="CBM1_2"/>
    <property type="match status" value="1"/>
</dbReference>
<keyword evidence="5" id="KW-1185">Reference proteome</keyword>
<dbReference type="Pfam" id="PF00734">
    <property type="entry name" value="CBM_1"/>
    <property type="match status" value="1"/>
</dbReference>
<feature type="compositionally biased region" description="Gly residues" evidence="2">
    <location>
        <begin position="145"/>
        <end position="154"/>
    </location>
</feature>
<dbReference type="PROSITE" id="PS00562">
    <property type="entry name" value="CBM1_1"/>
    <property type="match status" value="1"/>
</dbReference>
<keyword evidence="1" id="KW-0732">Signal</keyword>
<dbReference type="Proteomes" id="UP000807469">
    <property type="component" value="Unassembled WGS sequence"/>
</dbReference>
<sequence>MRSLNQSHSHPPAPFVSRSLPNAYKNHPNSLPSRYQSTAPKPLIPSTSCAASLSRSITTSTPLAAVHFIALYHTSLTSPNQPNEPITMRLTTNFVLLSLGALFATMPAALVAADGGPPPPPPGPPNGGGGPPQKPQGPPPPPNGGPQGGPPGGDGADKWHPRPTTTSCTTTTTPTTTPCTTPTWHPHPPPHPTNTQVLYGVCGGYYWTGTTQCGKGAYCRKFSDWYSQCNPIGQ</sequence>
<evidence type="ECO:0000256" key="1">
    <source>
        <dbReference type="ARBA" id="ARBA00022729"/>
    </source>
</evidence>
<feature type="compositionally biased region" description="Polar residues" evidence="2">
    <location>
        <begin position="27"/>
        <end position="46"/>
    </location>
</feature>
<dbReference type="EMBL" id="MU155622">
    <property type="protein sequence ID" value="KAF9471783.1"/>
    <property type="molecule type" value="Genomic_DNA"/>
</dbReference>
<feature type="region of interest" description="Disordered" evidence="2">
    <location>
        <begin position="113"/>
        <end position="188"/>
    </location>
</feature>
<evidence type="ECO:0000256" key="2">
    <source>
        <dbReference type="SAM" id="MobiDB-lite"/>
    </source>
</evidence>
<feature type="compositionally biased region" description="Pro residues" evidence="2">
    <location>
        <begin position="116"/>
        <end position="125"/>
    </location>
</feature>
<dbReference type="GO" id="GO:0005576">
    <property type="term" value="C:extracellular region"/>
    <property type="evidence" value="ECO:0007669"/>
    <property type="project" value="InterPro"/>
</dbReference>
<dbReference type="OrthoDB" id="3059586at2759"/>
<organism evidence="4 5">
    <name type="scientific">Pholiota conissans</name>
    <dbReference type="NCBI Taxonomy" id="109636"/>
    <lineage>
        <taxon>Eukaryota</taxon>
        <taxon>Fungi</taxon>
        <taxon>Dikarya</taxon>
        <taxon>Basidiomycota</taxon>
        <taxon>Agaricomycotina</taxon>
        <taxon>Agaricomycetes</taxon>
        <taxon>Agaricomycetidae</taxon>
        <taxon>Agaricales</taxon>
        <taxon>Agaricineae</taxon>
        <taxon>Strophariaceae</taxon>
        <taxon>Pholiota</taxon>
    </lineage>
</organism>